<organism evidence="2 3">
    <name type="scientific">Dactylellina haptotyla (strain CBS 200.50)</name>
    <name type="common">Nematode-trapping fungus</name>
    <name type="synonym">Monacrosporium haptotylum</name>
    <dbReference type="NCBI Taxonomy" id="1284197"/>
    <lineage>
        <taxon>Eukaryota</taxon>
        <taxon>Fungi</taxon>
        <taxon>Dikarya</taxon>
        <taxon>Ascomycota</taxon>
        <taxon>Pezizomycotina</taxon>
        <taxon>Orbiliomycetes</taxon>
        <taxon>Orbiliales</taxon>
        <taxon>Orbiliaceae</taxon>
        <taxon>Dactylellina</taxon>
    </lineage>
</organism>
<feature type="compositionally biased region" description="Polar residues" evidence="1">
    <location>
        <begin position="101"/>
        <end position="152"/>
    </location>
</feature>
<feature type="region of interest" description="Disordered" evidence="1">
    <location>
        <begin position="376"/>
        <end position="449"/>
    </location>
</feature>
<feature type="region of interest" description="Disordered" evidence="1">
    <location>
        <begin position="92"/>
        <end position="180"/>
    </location>
</feature>
<feature type="compositionally biased region" description="Low complexity" evidence="1">
    <location>
        <begin position="376"/>
        <end position="390"/>
    </location>
</feature>
<sequence>MATLVQSTTTNSFQPQPVIATTSSQSLNNMAFSTQPHNNFQRNMSFPQAQQAGNILTGYRGIATAPVAPYAFKSTPNLTTNDPKFQPNKQEVRASAGFDSQPRQRQPTPHSNPLLQSSPGNSTLNQHQQGQTNIRPGSTGFTTSSQANTSAIRPSADRYRRNTKRSESFGPQGGDHMQQVPIEGMSGMSIYSQPGKASSSPSLPLSASNHSFVQNSGFGNRTYAEALVGNSNIGAKPVYVVGHPRTFSKDDSSALQQTNARSKLQQKELMDRRRSIGAFDLNTQVGSSAGGLHTGNPFMFNQPNFFQPTPPRSPATETSSPATFTSPVHSFHRRESSDSASSKNSSNGSQSQKVCLSDSNPNYICQNTKICAQVKQQQQHSAPAHSSSKQGSVNETSGPSSRAVSEAKKRSTNPSPLSKPITMSPDPNGQEEVPQDTEPEIIPVRPRTGNSVAADRLAALQAESRKGFKSRLRRAFSFGSAAELKQASALTPEDRQRLRQEREEVEQQKIAERQEASGLGNSIYSNNQGGIFSGSTDNLSISSTASSASVMLRKMGKGMKRGSRSFVGLFRPKSVIGVPAASGPVTASVATEPATAQVSMVTVEAERERVNVNASPLEYVGGGTGFPKLERNSIDTGRQETANSLDPTSRRSIIGGEKERAEVLTAVKKGILKQPGGSSPVVKPTTELPADLQLPQIPIISSQPTTPDVADEMKEANCDYFLAPTTAPKYTAPKSPASSALSTPVTSQEITKAKASVSFSQKLTFFDTWTSGEYDRRGEISTCNKLTPALAQQIKEELNTFKMVRATFVTF</sequence>
<feature type="compositionally biased region" description="Polar residues" evidence="1">
    <location>
        <begin position="315"/>
        <end position="328"/>
    </location>
</feature>
<dbReference type="eggNOG" id="KOG4339">
    <property type="taxonomic scope" value="Eukaryota"/>
</dbReference>
<feature type="compositionally biased region" description="Basic and acidic residues" evidence="1">
    <location>
        <begin position="155"/>
        <end position="167"/>
    </location>
</feature>
<dbReference type="OMA" id="NFQRNMS"/>
<dbReference type="PANTHER" id="PTHR12751:SF18">
    <property type="entry name" value="PHOSPHATASE AND ACTIN REGULATOR 1"/>
    <property type="match status" value="1"/>
</dbReference>
<feature type="compositionally biased region" description="Basic and acidic residues" evidence="1">
    <location>
        <begin position="492"/>
        <end position="507"/>
    </location>
</feature>
<reference evidence="2 3" key="1">
    <citation type="journal article" date="2013" name="PLoS Genet.">
        <title>Genomic mechanisms accounting for the adaptation to parasitism in nematode-trapping fungi.</title>
        <authorList>
            <person name="Meerupati T."/>
            <person name="Andersson K.M."/>
            <person name="Friman E."/>
            <person name="Kumar D."/>
            <person name="Tunlid A."/>
            <person name="Ahren D."/>
        </authorList>
    </citation>
    <scope>NUCLEOTIDE SEQUENCE [LARGE SCALE GENOMIC DNA]</scope>
    <source>
        <strain evidence="2 3">CBS 200.50</strain>
    </source>
</reference>
<feature type="region of interest" description="Disordered" evidence="1">
    <location>
        <begin position="486"/>
        <end position="507"/>
    </location>
</feature>
<dbReference type="GO" id="GO:0003779">
    <property type="term" value="F:actin binding"/>
    <property type="evidence" value="ECO:0007669"/>
    <property type="project" value="TreeGrafter"/>
</dbReference>
<reference evidence="3" key="2">
    <citation type="submission" date="2013-04" db="EMBL/GenBank/DDBJ databases">
        <title>Genomic mechanisms accounting for the adaptation to parasitism in nematode-trapping fungi.</title>
        <authorList>
            <person name="Ahren D.G."/>
        </authorList>
    </citation>
    <scope>NUCLEOTIDE SEQUENCE [LARGE SCALE GENOMIC DNA]</scope>
    <source>
        <strain evidence="3">CBS 200.50</strain>
    </source>
</reference>
<name>S8BYM0_DACHA</name>
<feature type="compositionally biased region" description="Low complexity" evidence="1">
    <location>
        <begin position="197"/>
        <end position="206"/>
    </location>
</feature>
<gene>
    <name evidence="2" type="ORF">H072_5732</name>
</gene>
<feature type="compositionally biased region" description="Low complexity" evidence="1">
    <location>
        <begin position="296"/>
        <end position="307"/>
    </location>
</feature>
<feature type="compositionally biased region" description="Polar residues" evidence="1">
    <location>
        <begin position="391"/>
        <end position="403"/>
    </location>
</feature>
<dbReference type="Proteomes" id="UP000015100">
    <property type="component" value="Unassembled WGS sequence"/>
</dbReference>
<feature type="region of interest" description="Disordered" evidence="1">
    <location>
        <begin position="187"/>
        <end position="206"/>
    </location>
</feature>
<feature type="compositionally biased region" description="Low complexity" evidence="1">
    <location>
        <begin position="338"/>
        <end position="353"/>
    </location>
</feature>
<protein>
    <submittedName>
        <fullName evidence="2">Uncharacterized protein</fullName>
    </submittedName>
</protein>
<evidence type="ECO:0000313" key="2">
    <source>
        <dbReference type="EMBL" id="EPS40442.1"/>
    </source>
</evidence>
<keyword evidence="3" id="KW-1185">Reference proteome</keyword>
<accession>S8BYM0</accession>
<evidence type="ECO:0000256" key="1">
    <source>
        <dbReference type="SAM" id="MobiDB-lite"/>
    </source>
</evidence>
<dbReference type="HOGENOM" id="CLU_011525_0_0_1"/>
<dbReference type="AlphaFoldDB" id="S8BYM0"/>
<feature type="region of interest" description="Disordered" evidence="1">
    <location>
        <begin position="288"/>
        <end position="354"/>
    </location>
</feature>
<evidence type="ECO:0000313" key="3">
    <source>
        <dbReference type="Proteomes" id="UP000015100"/>
    </source>
</evidence>
<dbReference type="OrthoDB" id="5563016at2759"/>
<proteinExistence type="predicted"/>
<dbReference type="EMBL" id="AQGS01000369">
    <property type="protein sequence ID" value="EPS40442.1"/>
    <property type="molecule type" value="Genomic_DNA"/>
</dbReference>
<dbReference type="STRING" id="1284197.S8BYM0"/>
<dbReference type="GO" id="GO:0030036">
    <property type="term" value="P:actin cytoskeleton organization"/>
    <property type="evidence" value="ECO:0007669"/>
    <property type="project" value="TreeGrafter"/>
</dbReference>
<dbReference type="PANTHER" id="PTHR12751">
    <property type="entry name" value="PHOSPHATASE AND ACTIN REGULATOR PHACTR"/>
    <property type="match status" value="1"/>
</dbReference>
<comment type="caution">
    <text evidence="2">The sequence shown here is derived from an EMBL/GenBank/DDBJ whole genome shotgun (WGS) entry which is preliminary data.</text>
</comment>